<comment type="caution">
    <text evidence="8">The sequence shown here is derived from an EMBL/GenBank/DDBJ whole genome shotgun (WGS) entry which is preliminary data.</text>
</comment>
<comment type="cofactor">
    <cofactor evidence="1">
        <name>FAD</name>
        <dbReference type="ChEBI" id="CHEBI:57692"/>
    </cofactor>
</comment>
<dbReference type="PANTHER" id="PTHR43557:SF2">
    <property type="entry name" value="RIESKE DOMAIN-CONTAINING PROTEIN-RELATED"/>
    <property type="match status" value="1"/>
</dbReference>
<dbReference type="STRING" id="239498.AXK60_01870"/>
<dbReference type="Proteomes" id="UP000070258">
    <property type="component" value="Unassembled WGS sequence"/>
</dbReference>
<evidence type="ECO:0000313" key="10">
    <source>
        <dbReference type="Proteomes" id="UP000070409"/>
    </source>
</evidence>
<dbReference type="EMBL" id="LSRE01000044">
    <property type="protein sequence ID" value="KXO91148.1"/>
    <property type="molecule type" value="Genomic_DNA"/>
</dbReference>
<dbReference type="GO" id="GO:0016651">
    <property type="term" value="F:oxidoreductase activity, acting on NAD(P)H"/>
    <property type="evidence" value="ECO:0007669"/>
    <property type="project" value="TreeGrafter"/>
</dbReference>
<reference evidence="9" key="1">
    <citation type="submission" date="2016-02" db="EMBL/GenBank/DDBJ databases">
        <authorList>
            <person name="Wen L."/>
            <person name="He K."/>
            <person name="Yang H."/>
        </authorList>
    </citation>
    <scope>NUCLEOTIDE SEQUENCE [LARGE SCALE GENOMIC DNA]</scope>
    <source>
        <strain evidence="9">JCM 15929</strain>
    </source>
</reference>
<dbReference type="PRINTS" id="PR00411">
    <property type="entry name" value="PNDRDTASEI"/>
</dbReference>
<dbReference type="RefSeq" id="WP_068569274.1">
    <property type="nucleotide sequence ID" value="NZ_LSRE01000044.1"/>
</dbReference>
<proteinExistence type="predicted"/>
<evidence type="ECO:0000313" key="9">
    <source>
        <dbReference type="Proteomes" id="UP000070258"/>
    </source>
</evidence>
<reference evidence="7 10" key="3">
    <citation type="submission" date="2016-02" db="EMBL/GenBank/DDBJ databases">
        <authorList>
            <person name="Teng J.L."/>
            <person name="Tang Y."/>
            <person name="Huang Y."/>
            <person name="Guo F."/>
            <person name="Wei W."/>
            <person name="Chen J.H."/>
            <person name="Wong S.Y."/>
            <person name="Lau S.K."/>
            <person name="Woo P.C."/>
        </authorList>
    </citation>
    <scope>NUCLEOTIDE SEQUENCE [LARGE SCALE GENOMIC DNA]</scope>
    <source>
        <strain evidence="7 10">JCM 13375</strain>
    </source>
</reference>
<gene>
    <name evidence="8" type="ORF">AXK60_01870</name>
    <name evidence="7" type="ORF">AXK61_06140</name>
</gene>
<dbReference type="Gene3D" id="3.30.390.30">
    <property type="match status" value="1"/>
</dbReference>
<dbReference type="EMBL" id="LSRF01000001">
    <property type="protein sequence ID" value="KXP14662.1"/>
    <property type="molecule type" value="Genomic_DNA"/>
</dbReference>
<dbReference type="InterPro" id="IPR016156">
    <property type="entry name" value="FAD/NAD-linked_Rdtase_dimer_sf"/>
</dbReference>
<dbReference type="Pfam" id="PF14759">
    <property type="entry name" value="Reductase_C"/>
    <property type="match status" value="1"/>
</dbReference>
<reference evidence="8" key="2">
    <citation type="submission" date="2016-02" db="EMBL/GenBank/DDBJ databases">
        <authorList>
            <person name="Teng J.L."/>
            <person name="Yang Y."/>
            <person name="Huang Y."/>
            <person name="Guo F."/>
            <person name="Wei W."/>
            <person name="Chen J.H."/>
            <person name="Wong S.Y."/>
            <person name="Lau S.K."/>
            <person name="Woo P.C."/>
        </authorList>
    </citation>
    <scope>NUCLEOTIDE SEQUENCE</scope>
    <source>
        <strain evidence="8">JCM 15929</strain>
    </source>
</reference>
<evidence type="ECO:0000259" key="6">
    <source>
        <dbReference type="Pfam" id="PF14759"/>
    </source>
</evidence>
<keyword evidence="2" id="KW-0285">Flavoprotein</keyword>
<dbReference type="SUPFAM" id="SSF51905">
    <property type="entry name" value="FAD/NAD(P)-binding domain"/>
    <property type="match status" value="1"/>
</dbReference>
<evidence type="ECO:0000313" key="7">
    <source>
        <dbReference type="EMBL" id="KXO91148.1"/>
    </source>
</evidence>
<dbReference type="AlphaFoldDB" id="A0A138AW70"/>
<dbReference type="InterPro" id="IPR028202">
    <property type="entry name" value="Reductase_C"/>
</dbReference>
<evidence type="ECO:0000256" key="2">
    <source>
        <dbReference type="ARBA" id="ARBA00022630"/>
    </source>
</evidence>
<sequence length="418" mass="45100">MNDERFPKPERVVIVGAGHAGAQLCAGLRQDGWEGRILLIGDEPSLPYQRPPLSKTYLAGTTTLDDLLIRKPDFYTKEGVDFRQGRVVGIDREARTVDLEDGESLGYDELVLCLGARPRRLELPGADLEGVHYLRDAADIGRIREDTATARHAVIIGAGYIGLETAASLRKLGIGVTVIEVADRVLQRVTAPEVSEFYDRVHREEGVDIRVGVGVAGLEGDDGRVTGVRLSDGELVRAELVIVGVGVVPNVELAAAAGLPVDNGVVIDAYGRTSDPHVFAAGDCASYHDTRYGRRLRLESVPNAMEQAKSVAAAICGGQKEIAALPWFWSDQYDLKLQIAGLNAGYDEIVLRGDPADGRGFACFYFAQGRLIAADCVNRAQEFMFSKRAIAQGLAPDRALLADLETPLRSLLEAQPAG</sequence>
<evidence type="ECO:0000259" key="5">
    <source>
        <dbReference type="Pfam" id="PF07992"/>
    </source>
</evidence>
<name>A0A138AW70_9ACTN</name>
<evidence type="ECO:0000256" key="1">
    <source>
        <dbReference type="ARBA" id="ARBA00001974"/>
    </source>
</evidence>
<evidence type="ECO:0000313" key="8">
    <source>
        <dbReference type="EMBL" id="KXP14662.1"/>
    </source>
</evidence>
<keyword evidence="10" id="KW-1185">Reference proteome</keyword>
<evidence type="ECO:0000256" key="4">
    <source>
        <dbReference type="ARBA" id="ARBA00023002"/>
    </source>
</evidence>
<dbReference type="OrthoDB" id="3568330at2"/>
<dbReference type="PRINTS" id="PR00368">
    <property type="entry name" value="FADPNR"/>
</dbReference>
<keyword evidence="3" id="KW-0274">FAD</keyword>
<dbReference type="PANTHER" id="PTHR43557">
    <property type="entry name" value="APOPTOSIS-INDUCING FACTOR 1"/>
    <property type="match status" value="1"/>
</dbReference>
<dbReference type="InterPro" id="IPR036188">
    <property type="entry name" value="FAD/NAD-bd_sf"/>
</dbReference>
<dbReference type="Proteomes" id="UP000070409">
    <property type="component" value="Unassembled WGS sequence"/>
</dbReference>
<protein>
    <submittedName>
        <fullName evidence="8">Pyridine nucleotide-disulfide oxidoreductase</fullName>
    </submittedName>
</protein>
<organism evidence="8 9">
    <name type="scientific">Tsukamurella pseudospumae</name>
    <dbReference type="NCBI Taxonomy" id="239498"/>
    <lineage>
        <taxon>Bacteria</taxon>
        <taxon>Bacillati</taxon>
        <taxon>Actinomycetota</taxon>
        <taxon>Actinomycetes</taxon>
        <taxon>Mycobacteriales</taxon>
        <taxon>Tsukamurellaceae</taxon>
        <taxon>Tsukamurella</taxon>
    </lineage>
</organism>
<dbReference type="InterPro" id="IPR023753">
    <property type="entry name" value="FAD/NAD-binding_dom"/>
</dbReference>
<accession>A0A138AW70</accession>
<dbReference type="Pfam" id="PF07992">
    <property type="entry name" value="Pyr_redox_2"/>
    <property type="match status" value="1"/>
</dbReference>
<dbReference type="Gene3D" id="3.50.50.60">
    <property type="entry name" value="FAD/NAD(P)-binding domain"/>
    <property type="match status" value="2"/>
</dbReference>
<dbReference type="InterPro" id="IPR050446">
    <property type="entry name" value="FAD-oxidoreductase/Apoptosis"/>
</dbReference>
<evidence type="ECO:0000256" key="3">
    <source>
        <dbReference type="ARBA" id="ARBA00022827"/>
    </source>
</evidence>
<feature type="domain" description="FAD/NAD(P)-binding" evidence="5">
    <location>
        <begin position="11"/>
        <end position="308"/>
    </location>
</feature>
<dbReference type="GO" id="GO:0005737">
    <property type="term" value="C:cytoplasm"/>
    <property type="evidence" value="ECO:0007669"/>
    <property type="project" value="TreeGrafter"/>
</dbReference>
<keyword evidence="4" id="KW-0560">Oxidoreductase</keyword>
<dbReference type="SUPFAM" id="SSF55424">
    <property type="entry name" value="FAD/NAD-linked reductases, dimerisation (C-terminal) domain"/>
    <property type="match status" value="1"/>
</dbReference>
<feature type="domain" description="Reductase C-terminal" evidence="6">
    <location>
        <begin position="327"/>
        <end position="412"/>
    </location>
</feature>